<dbReference type="EMBL" id="LHPF02000001">
    <property type="protein sequence ID" value="PSC76304.1"/>
    <property type="molecule type" value="Genomic_DNA"/>
</dbReference>
<dbReference type="Proteomes" id="UP000239649">
    <property type="component" value="Unassembled WGS sequence"/>
</dbReference>
<comment type="caution">
    <text evidence="1">The sequence shown here is derived from an EMBL/GenBank/DDBJ whole genome shotgun (WGS) entry which is preliminary data.</text>
</comment>
<protein>
    <submittedName>
        <fullName evidence="1">2-polyprenyl-6-methoxyphenol hydroxylase-like oxidoreductase</fullName>
    </submittedName>
</protein>
<reference evidence="1 2" key="1">
    <citation type="journal article" date="2018" name="Plant J.">
        <title>Genome sequences of Chlorella sorokiniana UTEX 1602 and Micractinium conductrix SAG 241.80: implications to maltose excretion by a green alga.</title>
        <authorList>
            <person name="Arriola M.B."/>
            <person name="Velmurugan N."/>
            <person name="Zhang Y."/>
            <person name="Plunkett M.H."/>
            <person name="Hondzo H."/>
            <person name="Barney B.M."/>
        </authorList>
    </citation>
    <scope>NUCLEOTIDE SEQUENCE [LARGE SCALE GENOMIC DNA]</scope>
    <source>
        <strain evidence="1 2">SAG 241.80</strain>
    </source>
</reference>
<keyword evidence="2" id="KW-1185">Reference proteome</keyword>
<evidence type="ECO:0000313" key="1">
    <source>
        <dbReference type="EMBL" id="PSC76304.1"/>
    </source>
</evidence>
<accession>A0A2P6VQC8</accession>
<dbReference type="Gene3D" id="3.50.50.60">
    <property type="entry name" value="FAD/NAD(P)-binding domain"/>
    <property type="match status" value="1"/>
</dbReference>
<gene>
    <name evidence="1" type="primary">g468</name>
    <name evidence="1" type="ORF">C2E20_0468</name>
</gene>
<dbReference type="AlphaFoldDB" id="A0A2P6VQC8"/>
<sequence length="341" mass="36855">MYDYQRDFRRGESEVRGVLGTRALIEQTVRSMLLEQERGVQLRSAAPVAGLLFEGGGGSKQLTGVKLKGGEVLATDLVVDASGRSSQTADWMAAAGLQPPPKLMVDAKLGYATRFYERPADYSGPPAALVGGRPMFTRGAVLIPVEGNSWQLILGGYAGDHHAAGRQAAQRHQSLPWHQEPGRCYDKVDMPEGLVVMGDAHAAFNPIYGQGITTDVLQSEALKEAFQKRAAAVVDTPWTLAISEDSKWPIAESNYEVPQTAALLRPYFAALAVAASQDDAVFAEWARVLHMLKPPTAFFSPFMLLKTLQYAVLLPFLRRLPLVGRLFPGAAPAVPAEPASS</sequence>
<proteinExistence type="predicted"/>
<dbReference type="OrthoDB" id="510395at2759"/>
<organism evidence="1 2">
    <name type="scientific">Micractinium conductrix</name>
    <dbReference type="NCBI Taxonomy" id="554055"/>
    <lineage>
        <taxon>Eukaryota</taxon>
        <taxon>Viridiplantae</taxon>
        <taxon>Chlorophyta</taxon>
        <taxon>core chlorophytes</taxon>
        <taxon>Trebouxiophyceae</taxon>
        <taxon>Chlorellales</taxon>
        <taxon>Chlorellaceae</taxon>
        <taxon>Chlorella clade</taxon>
        <taxon>Micractinium</taxon>
    </lineage>
</organism>
<name>A0A2P6VQC8_9CHLO</name>
<evidence type="ECO:0000313" key="2">
    <source>
        <dbReference type="Proteomes" id="UP000239649"/>
    </source>
</evidence>
<dbReference type="InterPro" id="IPR036188">
    <property type="entry name" value="FAD/NAD-bd_sf"/>
</dbReference>
<dbReference type="SUPFAM" id="SSF51905">
    <property type="entry name" value="FAD/NAD(P)-binding domain"/>
    <property type="match status" value="1"/>
</dbReference>